<organism evidence="4 5">
    <name type="scientific">Trametes pubescens</name>
    <name type="common">White-rot fungus</name>
    <dbReference type="NCBI Taxonomy" id="154538"/>
    <lineage>
        <taxon>Eukaryota</taxon>
        <taxon>Fungi</taxon>
        <taxon>Dikarya</taxon>
        <taxon>Basidiomycota</taxon>
        <taxon>Agaricomycotina</taxon>
        <taxon>Agaricomycetes</taxon>
        <taxon>Polyporales</taxon>
        <taxon>Polyporaceae</taxon>
        <taxon>Trametes</taxon>
    </lineage>
</organism>
<dbReference type="OMA" id="MNIGPKT"/>
<evidence type="ECO:0000313" key="4">
    <source>
        <dbReference type="EMBL" id="OJT12434.1"/>
    </source>
</evidence>
<dbReference type="GO" id="GO:0000145">
    <property type="term" value="C:exocyst"/>
    <property type="evidence" value="ECO:0007669"/>
    <property type="project" value="InterPro"/>
</dbReference>
<protein>
    <submittedName>
        <fullName evidence="4">Exocyst complex component sec6</fullName>
    </submittedName>
</protein>
<accession>A0A1M2VXU9</accession>
<gene>
    <name evidence="4" type="ORF">TRAPUB_11023</name>
</gene>
<dbReference type="AlphaFoldDB" id="A0A1M2VXU9"/>
<evidence type="ECO:0000313" key="5">
    <source>
        <dbReference type="Proteomes" id="UP000184267"/>
    </source>
</evidence>
<dbReference type="Proteomes" id="UP000184267">
    <property type="component" value="Unassembled WGS sequence"/>
</dbReference>
<evidence type="ECO:0000256" key="2">
    <source>
        <dbReference type="ARBA" id="ARBA00022448"/>
    </source>
</evidence>
<comment type="similarity">
    <text evidence="1">Belongs to the SEC6 family.</text>
</comment>
<dbReference type="InterPro" id="IPR042532">
    <property type="entry name" value="EXOC3/Sec6_C"/>
</dbReference>
<evidence type="ECO:0000256" key="1">
    <source>
        <dbReference type="ARBA" id="ARBA00009447"/>
    </source>
</evidence>
<dbReference type="InterPro" id="IPR010326">
    <property type="entry name" value="EXOC3/Sec6"/>
</dbReference>
<keyword evidence="2" id="KW-0813">Transport</keyword>
<keyword evidence="3" id="KW-0268">Exocytosis</keyword>
<evidence type="ECO:0000256" key="3">
    <source>
        <dbReference type="ARBA" id="ARBA00022483"/>
    </source>
</evidence>
<reference evidence="4 5" key="1">
    <citation type="submission" date="2016-10" db="EMBL/GenBank/DDBJ databases">
        <title>Genome sequence of the basidiomycete white-rot fungus Trametes pubescens.</title>
        <authorList>
            <person name="Makela M.R."/>
            <person name="Granchi Z."/>
            <person name="Peng M."/>
            <person name="De Vries R.P."/>
            <person name="Grigoriev I."/>
            <person name="Riley R."/>
            <person name="Hilden K."/>
        </authorList>
    </citation>
    <scope>NUCLEOTIDE SEQUENCE [LARGE SCALE GENOMIC DNA]</scope>
    <source>
        <strain evidence="4 5">FBCC735</strain>
    </source>
</reference>
<name>A0A1M2VXU9_TRAPU</name>
<proteinExistence type="inferred from homology"/>
<dbReference type="PANTHER" id="PTHR21292">
    <property type="entry name" value="EXOCYST COMPLEX COMPONENT SEC6-RELATED"/>
    <property type="match status" value="1"/>
</dbReference>
<dbReference type="PANTHER" id="PTHR21292:SF1">
    <property type="entry name" value="EXOCYST COMPLEX COMPONENT 3"/>
    <property type="match status" value="1"/>
</dbReference>
<dbReference type="EMBL" id="MNAD01000488">
    <property type="protein sequence ID" value="OJT12434.1"/>
    <property type="molecule type" value="Genomic_DNA"/>
</dbReference>
<sequence length="749" mass="85517">MAAPTISAAQAVGEYLQSPDDLAKVAAFRKKLEKEKASIDARLRGGVKEQLDATREGLRKLFGTRGNVQTIKDEMETVDRMCNDPTYVVTTFDQISRVSMVHRNFEQTEEMVNNLLEMNSKLEMLERMLVEDSDDILGPAPSLLRIHFQLNRLEAFRNQTMHQAKKSSADTRNTLTRWFERLTNLIEAFDQYVLELAGNILPIVRAGNPDVIVRLMKVVEMEAREDEKAIAIKLVKKAGKMDAASKFRSMQANARVIKHYRSKVMKCITASILDKFNEVYVANERDPAGFLDDLVFIYKDLIRIESDVVPCFPPSYDIWQTYVREYHKALNSTINRLVKSEPEASALLTLHAWIKEYKKSMRELGIAPEWLEPPLLEGKEQNLIEDYLQLIIKKLDEWSENLMKTEVAAFTAREEPPEISSDGLYTTSGTVIFLEMVNQQIDLALDSGQGLVLARAVEEVNRVMRSIQDRWVKLVDTEFKKHTEKPEEVPGGLVEYCIALANDQIKSADFTEGLSARIEPLVSEKYQVTIHDRFNDALDGYLDVAKKYTQTLINIIFNDLKPAIKQLFQPAWYDGTHAAIVETMRDYLSDYQSYLNESLFEVLLEDLIDTYLVTYLTALANGGKLNMPAAAERIRADIDEVYKFFGTYKKMKELEPQMEVLDQVLSMLEASKSLVFLSYWSFAKIHGPCIQFVEALMKARSDLDRSGVSEVMDSIKRKVKDENLTDPPEPTIMKKIVIQGALSRFLVRT</sequence>
<dbReference type="STRING" id="154538.A0A1M2VXU9"/>
<dbReference type="Gene3D" id="1.10.357.70">
    <property type="entry name" value="Exocyst complex component Sec6, C-terminal domain"/>
    <property type="match status" value="1"/>
</dbReference>
<keyword evidence="5" id="KW-1185">Reference proteome</keyword>
<dbReference type="OrthoDB" id="190098at2759"/>
<comment type="caution">
    <text evidence="4">The sequence shown here is derived from an EMBL/GenBank/DDBJ whole genome shotgun (WGS) entry which is preliminary data.</text>
</comment>
<dbReference type="Gene3D" id="1.10.357.50">
    <property type="match status" value="1"/>
</dbReference>
<dbReference type="GO" id="GO:0006887">
    <property type="term" value="P:exocytosis"/>
    <property type="evidence" value="ECO:0007669"/>
    <property type="project" value="UniProtKB-KW"/>
</dbReference>
<dbReference type="Pfam" id="PF06046">
    <property type="entry name" value="Sec6"/>
    <property type="match status" value="1"/>
</dbReference>
<dbReference type="GO" id="GO:0000149">
    <property type="term" value="F:SNARE binding"/>
    <property type="evidence" value="ECO:0007669"/>
    <property type="project" value="TreeGrafter"/>
</dbReference>
<dbReference type="FunFam" id="1.10.357.50:FF:000006">
    <property type="entry name" value="Exocyst complex component sec6"/>
    <property type="match status" value="1"/>
</dbReference>
<dbReference type="GO" id="GO:0051601">
    <property type="term" value="P:exocyst localization"/>
    <property type="evidence" value="ECO:0007669"/>
    <property type="project" value="TreeGrafter"/>
</dbReference>